<keyword evidence="4" id="KW-0949">S-adenosyl-L-methionine</keyword>
<dbReference type="OrthoDB" id="9761012at2"/>
<evidence type="ECO:0000313" key="10">
    <source>
        <dbReference type="Proteomes" id="UP000295781"/>
    </source>
</evidence>
<evidence type="ECO:0000259" key="8">
    <source>
        <dbReference type="Pfam" id="PF20466"/>
    </source>
</evidence>
<dbReference type="Gene3D" id="3.40.50.150">
    <property type="entry name" value="Vaccinia Virus protein VP39"/>
    <property type="match status" value="1"/>
</dbReference>
<dbReference type="InterPro" id="IPR050953">
    <property type="entry name" value="N4_N6_ade-DNA_methylase"/>
</dbReference>
<keyword evidence="2" id="KW-0489">Methyltransferase</keyword>
<feature type="domain" description="Type II methyltransferase M.TaqI-like" evidence="7">
    <location>
        <begin position="645"/>
        <end position="922"/>
    </location>
</feature>
<dbReference type="PANTHER" id="PTHR33841:SF1">
    <property type="entry name" value="DNA METHYLTRANSFERASE A"/>
    <property type="match status" value="1"/>
</dbReference>
<dbReference type="PANTHER" id="PTHR33841">
    <property type="entry name" value="DNA METHYLTRANSFERASE YEEA-RELATED"/>
    <property type="match status" value="1"/>
</dbReference>
<accession>A0A4P2Q2W8</accession>
<dbReference type="Pfam" id="PF07669">
    <property type="entry name" value="Eco57I"/>
    <property type="match status" value="1"/>
</dbReference>
<evidence type="ECO:0000256" key="3">
    <source>
        <dbReference type="ARBA" id="ARBA00022679"/>
    </source>
</evidence>
<dbReference type="GO" id="GO:0006304">
    <property type="term" value="P:DNA modification"/>
    <property type="evidence" value="ECO:0007669"/>
    <property type="project" value="InterPro"/>
</dbReference>
<feature type="region of interest" description="Disordered" evidence="6">
    <location>
        <begin position="1305"/>
        <end position="1354"/>
    </location>
</feature>
<evidence type="ECO:0000313" key="9">
    <source>
        <dbReference type="EMBL" id="AUX23318.1"/>
    </source>
</evidence>
<dbReference type="SUPFAM" id="SSF53335">
    <property type="entry name" value="S-adenosyl-L-methionine-dependent methyltransferases"/>
    <property type="match status" value="1"/>
</dbReference>
<feature type="compositionally biased region" description="Low complexity" evidence="6">
    <location>
        <begin position="1307"/>
        <end position="1323"/>
    </location>
</feature>
<keyword evidence="3" id="KW-0808">Transferase</keyword>
<dbReference type="PRINTS" id="PR00507">
    <property type="entry name" value="N12N6MTFRASE"/>
</dbReference>
<dbReference type="EC" id="2.1.1.72" evidence="1"/>
<evidence type="ECO:0000256" key="2">
    <source>
        <dbReference type="ARBA" id="ARBA00022603"/>
    </source>
</evidence>
<organism evidence="9 10">
    <name type="scientific">Sorangium cellulosum</name>
    <name type="common">Polyangium cellulosum</name>
    <dbReference type="NCBI Taxonomy" id="56"/>
    <lineage>
        <taxon>Bacteria</taxon>
        <taxon>Pseudomonadati</taxon>
        <taxon>Myxococcota</taxon>
        <taxon>Polyangia</taxon>
        <taxon>Polyangiales</taxon>
        <taxon>Polyangiaceae</taxon>
        <taxon>Sorangium</taxon>
    </lineage>
</organism>
<dbReference type="Proteomes" id="UP000295781">
    <property type="component" value="Chromosome"/>
</dbReference>
<evidence type="ECO:0000259" key="7">
    <source>
        <dbReference type="Pfam" id="PF07669"/>
    </source>
</evidence>
<sequence>MSDADKRFHEQWLGMVQPSEGLVVSVPVLVDAQCAEKLPREAHLSFLECLEEDPEERLRVSDLARLFSTVLDLGPERFDVGDALPKELSLYVVEGKQLLRPTRALRWNKPREESTAAADSTPAAQAGRPYAMLVWEVPPEVELLDRPEKVTGAWEYPAQAKLERLLRECRVPIGLLSNGHEIRLVYAPHGESSGWIAFRAADMASVSGRPIFDAFVMLLSRQRWFGVAAEQQLPAILAESRKRNADVTTELSRQVFEALEVLLAGFAAAEERDGTGALRDALERGDDPLYAGLLTVLLRLVFLLYCEDRGLLPTEHPLFARNYSLLGLFDALQADFGKYPDTMHRRFGAYPRLVGLFRVAFLGVSHRDLVIPARRGQLFDPNAYPFLEGWGAEGSAPITQAEARAAVKLPSVDDLTVYSVLEKLLYLGGQRLSYKALDVEQIGSVYEALMGFGVRRIERGAARIRLGSKKGAARVWVEADALLAAPANQRERWLQDELGFDKNVAAKIAGAVKGAKRAEEALGALEPLSGRTPERAGAGALVIQPGPERRRTSSHYTPRELTEPIVQRTLDPLIKAMGEAPSSETLLNLVICDPAVGSGAFLVAACRYLADHVVAAWTREGRLEVVASAHDDVVNHARRLVAQRCLYGVDKNTYAVQLARLSLWLVTMARNEPFTFVDHAIRHGDSLVGLGFEQIRAFHWKPKAQVELSAGLLSEALEEAIGIRKKILELAGEGTYAAQREKELLLADAEDALDRVRLIADLVVGAFFGQKNDKEREKERSRRLDRVTAWLAAEREGDAARAGEILGELRGMQAEIRREQVPFHWMIEFPEVFAPGRADPLEGNRATGRAFIDAFVGNPPFAGKNGISAAGGEHYIDWFMALMPELQGRPNTDLCAYFFRRGMDLLGANGTLGLVATNTIAEGDSRLMSLKALVDAGGTIYRADANQPWPGDAAVTVSVVHIAFGSTSRDVGQRYLDGRPVSAIDSRLLAQRERSDPQRLSANKQISFMGGKLVGAGLAVTLEQYHELVAADPKNARILRPYLGGEEVNRNPGGKFDRYMIDFTSKSLEQAREWPMLLRIAEEKVRPARERDKRGTYRTYWWRPGESGGAMYSALQDRERCMVTARVTKHLMFSFQEKKIFFSEQLYVFALDCSTAFATLQSRIHEPWARLLSSSLEDRLRYAASDCFETFPFPKPDPRAVIPELEAIGEKLYETRARFLFDTNQGLTRTYNALKDPDNDDPRILELRALHEDMDRAVLAAYGWSDIAVPPYCPKADEDRAAVQAFEDAVIDRLFALNAERAEQEKQAAAATAPAAKGASRAAVNEPAEPAKKPRSPRRKATATLPGFEDEREP</sequence>
<dbReference type="InterPro" id="IPR046820">
    <property type="entry name" value="MmeI_TRD"/>
</dbReference>
<dbReference type="REBASE" id="299710">
    <property type="entry name" value="SceGT47ORF38410P"/>
</dbReference>
<protein>
    <recommendedName>
        <fullName evidence="1">site-specific DNA-methyltransferase (adenine-specific)</fullName>
        <ecNumber evidence="1">2.1.1.72</ecNumber>
    </recommendedName>
</protein>
<dbReference type="RefSeq" id="WP_129348397.1">
    <property type="nucleotide sequence ID" value="NZ_CP012670.1"/>
</dbReference>
<evidence type="ECO:0000256" key="1">
    <source>
        <dbReference type="ARBA" id="ARBA00011900"/>
    </source>
</evidence>
<evidence type="ECO:0000256" key="6">
    <source>
        <dbReference type="SAM" id="MobiDB-lite"/>
    </source>
</evidence>
<dbReference type="InterPro" id="IPR011639">
    <property type="entry name" value="MethylTrfase_TaqI-like_dom"/>
</dbReference>
<dbReference type="GO" id="GO:0032259">
    <property type="term" value="P:methylation"/>
    <property type="evidence" value="ECO:0007669"/>
    <property type="project" value="UniProtKB-KW"/>
</dbReference>
<proteinExistence type="predicted"/>
<dbReference type="Pfam" id="PF20466">
    <property type="entry name" value="MmeI_TRD"/>
    <property type="match status" value="1"/>
</dbReference>
<name>A0A4P2Q2W8_SORCE</name>
<dbReference type="EMBL" id="CP012670">
    <property type="protein sequence ID" value="AUX23318.1"/>
    <property type="molecule type" value="Genomic_DNA"/>
</dbReference>
<evidence type="ECO:0000256" key="5">
    <source>
        <dbReference type="ARBA" id="ARBA00047942"/>
    </source>
</evidence>
<dbReference type="InterPro" id="IPR029063">
    <property type="entry name" value="SAM-dependent_MTases_sf"/>
</dbReference>
<feature type="domain" description="MmeI-like target recognition" evidence="8">
    <location>
        <begin position="1012"/>
        <end position="1195"/>
    </location>
</feature>
<dbReference type="GO" id="GO:0009007">
    <property type="term" value="F:site-specific DNA-methyltransferase (adenine-specific) activity"/>
    <property type="evidence" value="ECO:0007669"/>
    <property type="project" value="UniProtKB-EC"/>
</dbReference>
<evidence type="ECO:0000256" key="4">
    <source>
        <dbReference type="ARBA" id="ARBA00022691"/>
    </source>
</evidence>
<reference evidence="9 10" key="1">
    <citation type="submission" date="2015-09" db="EMBL/GenBank/DDBJ databases">
        <title>Sorangium comparison.</title>
        <authorList>
            <person name="Zaburannyi N."/>
            <person name="Bunk B."/>
            <person name="Overmann J."/>
            <person name="Mueller R."/>
        </authorList>
    </citation>
    <scope>NUCLEOTIDE SEQUENCE [LARGE SCALE GENOMIC DNA]</scope>
    <source>
        <strain evidence="9 10">So ceGT47</strain>
    </source>
</reference>
<gene>
    <name evidence="9" type="ORF">SOCEGT47_038410</name>
</gene>
<comment type="catalytic activity">
    <reaction evidence="5">
        <text>a 2'-deoxyadenosine in DNA + S-adenosyl-L-methionine = an N(6)-methyl-2'-deoxyadenosine in DNA + S-adenosyl-L-homocysteine + H(+)</text>
        <dbReference type="Rhea" id="RHEA:15197"/>
        <dbReference type="Rhea" id="RHEA-COMP:12418"/>
        <dbReference type="Rhea" id="RHEA-COMP:12419"/>
        <dbReference type="ChEBI" id="CHEBI:15378"/>
        <dbReference type="ChEBI" id="CHEBI:57856"/>
        <dbReference type="ChEBI" id="CHEBI:59789"/>
        <dbReference type="ChEBI" id="CHEBI:90615"/>
        <dbReference type="ChEBI" id="CHEBI:90616"/>
        <dbReference type="EC" id="2.1.1.72"/>
    </reaction>
</comment>